<dbReference type="Proteomes" id="UP000713222">
    <property type="component" value="Unassembled WGS sequence"/>
</dbReference>
<comment type="caution">
    <text evidence="1">The sequence shown here is derived from an EMBL/GenBank/DDBJ whole genome shotgun (WGS) entry which is preliminary data.</text>
</comment>
<accession>A0A964XS87</accession>
<reference evidence="1" key="1">
    <citation type="submission" date="2018-10" db="EMBL/GenBank/DDBJ databases">
        <title>Iterative Subtractive Binning of Freshwater Chronoseries Metagenomes Recovers Nearly Complete Genomes from over Four Hundred Novel Species.</title>
        <authorList>
            <person name="Rodriguez-R L.M."/>
            <person name="Tsementzi D."/>
            <person name="Luo C."/>
            <person name="Konstantinidis K.T."/>
        </authorList>
    </citation>
    <scope>NUCLEOTIDE SEQUENCE</scope>
    <source>
        <strain evidence="1">WB7_6_001</strain>
    </source>
</reference>
<evidence type="ECO:0000313" key="2">
    <source>
        <dbReference type="Proteomes" id="UP000713222"/>
    </source>
</evidence>
<proteinExistence type="predicted"/>
<name>A0A964XS87_9PROT</name>
<sequence length="554" mass="61659">MLTLKEVVAKVSRLQSKYAARDQRMRDVLSVRQGDISKVYPAMFSEDYPKPLVANFVDVAARDLAEVMAPLPSFNCAATNMVSDSARKSADTRTRIANYYVSMSELQIQMYNGADWFNTYGMLPAIVEMDYESNNPRIRLLNPFGVYPEMDRFGRCISITQVINTDAESLAMQYPEFYNQIVAKNQYASGSPYITMIRYHDKDQDLIYVPDRNNLVLSNLPNPTGKCMARVAVRSSLDGEARGQFDDILAVQLARARFAVLQIQAAEKSIQAPIAIPQDVQELALGPDAIMRSANPQAIRRVPLELPPGVFTESGVLERELRLGARYPEVRSGNVDASIITGRGVQALQAGFDTQVRAAQAQFARLFTELVSLCFEVDEKIFGNIQKEIKGVDDGTPFNMKYVPNKQINGEYGVDVRYGIMSGMNPNNAIIALLQMRSDKLVSRDYVRREIPMELNVTQEEQRVDIEEMRDSLRIAVAQYAQAIPALASQGQDPSQIVSRIAEVIKGRQKGLQLETIVKEVFAPEQPEQVPMGAEVPAAGMAPVPASQPTPEQM</sequence>
<protein>
    <submittedName>
        <fullName evidence="1">Uncharacterized protein</fullName>
    </submittedName>
</protein>
<feature type="non-terminal residue" evidence="1">
    <location>
        <position position="554"/>
    </location>
</feature>
<gene>
    <name evidence="1" type="ORF">EBV32_04855</name>
</gene>
<dbReference type="EMBL" id="RGET01000110">
    <property type="protein sequence ID" value="NBN88397.1"/>
    <property type="molecule type" value="Genomic_DNA"/>
</dbReference>
<dbReference type="AlphaFoldDB" id="A0A964XS87"/>
<evidence type="ECO:0000313" key="1">
    <source>
        <dbReference type="EMBL" id="NBN88397.1"/>
    </source>
</evidence>
<organism evidence="1 2">
    <name type="scientific">Candidatus Fonsibacter lacus</name>
    <dbReference type="NCBI Taxonomy" id="2576439"/>
    <lineage>
        <taxon>Bacteria</taxon>
        <taxon>Pseudomonadati</taxon>
        <taxon>Pseudomonadota</taxon>
        <taxon>Alphaproteobacteria</taxon>
        <taxon>Candidatus Pelagibacterales</taxon>
        <taxon>Candidatus Pelagibacterales incertae sedis</taxon>
        <taxon>Candidatus Fonsibacter</taxon>
    </lineage>
</organism>